<evidence type="ECO:0000313" key="1">
    <source>
        <dbReference type="EMBL" id="KGO91636.1"/>
    </source>
</evidence>
<comment type="caution">
    <text evidence="1">The sequence shown here is derived from an EMBL/GenBank/DDBJ whole genome shotgun (WGS) entry which is preliminary data.</text>
</comment>
<dbReference type="Gene3D" id="3.10.20.850">
    <property type="entry name" value="Protein of unknown function DUF3861"/>
    <property type="match status" value="1"/>
</dbReference>
<dbReference type="EMBL" id="JRLY01000016">
    <property type="protein sequence ID" value="KGO91636.1"/>
    <property type="molecule type" value="Genomic_DNA"/>
</dbReference>
<dbReference type="InterPro" id="IPR024476">
    <property type="entry name" value="DUF3861"/>
</dbReference>
<gene>
    <name evidence="1" type="ORF">Q766_16525</name>
</gene>
<organism evidence="1 2">
    <name type="scientific">Flavobacterium subsaxonicum WB 4.1-42 = DSM 21790</name>
    <dbReference type="NCBI Taxonomy" id="1121898"/>
    <lineage>
        <taxon>Bacteria</taxon>
        <taxon>Pseudomonadati</taxon>
        <taxon>Bacteroidota</taxon>
        <taxon>Flavobacteriia</taxon>
        <taxon>Flavobacteriales</taxon>
        <taxon>Flavobacteriaceae</taxon>
        <taxon>Flavobacterium</taxon>
    </lineage>
</organism>
<dbReference type="AlphaFoldDB" id="A0A0A2MJ85"/>
<dbReference type="Pfam" id="PF12977">
    <property type="entry name" value="DUF3861"/>
    <property type="match status" value="1"/>
</dbReference>
<keyword evidence="2" id="KW-1185">Reference proteome</keyword>
<dbReference type="InterPro" id="IPR038194">
    <property type="entry name" value="DUF3861_sf"/>
</dbReference>
<name>A0A0A2MJ85_9FLAO</name>
<reference evidence="1 2" key="1">
    <citation type="submission" date="2013-09" db="EMBL/GenBank/DDBJ databases">
        <authorList>
            <person name="Zeng Z."/>
            <person name="Chen C."/>
        </authorList>
    </citation>
    <scope>NUCLEOTIDE SEQUENCE [LARGE SCALE GENOMIC DNA]</scope>
    <source>
        <strain evidence="1 2">WB 4.1-42</strain>
    </source>
</reference>
<dbReference type="STRING" id="1121898.GCA_000422725_03177"/>
<accession>A0A0A2MJ85</accession>
<proteinExistence type="predicted"/>
<sequence length="97" mass="11470">MNPKYNHYKITLEHTHNPKDDGLQQPVSVVFDNHDNIFNIIQKLQERDLFNDVNQGTEFAIGLKMFSEVMLRNKENPLFEDFQPAFKDFMKRLKSGL</sequence>
<dbReference type="RefSeq" id="WP_026993285.1">
    <property type="nucleotide sequence ID" value="NZ_JRLY01000016.1"/>
</dbReference>
<evidence type="ECO:0008006" key="3">
    <source>
        <dbReference type="Google" id="ProtNLM"/>
    </source>
</evidence>
<dbReference type="eggNOG" id="ENOG5032YDA">
    <property type="taxonomic scope" value="Bacteria"/>
</dbReference>
<protein>
    <recommendedName>
        <fullName evidence="3">DUF3861 domain-containing protein</fullName>
    </recommendedName>
</protein>
<evidence type="ECO:0000313" key="2">
    <source>
        <dbReference type="Proteomes" id="UP000030111"/>
    </source>
</evidence>
<dbReference type="Proteomes" id="UP000030111">
    <property type="component" value="Unassembled WGS sequence"/>
</dbReference>
<dbReference type="OrthoDB" id="119700at2"/>